<keyword evidence="3" id="KW-1185">Reference proteome</keyword>
<feature type="region of interest" description="Disordered" evidence="1">
    <location>
        <begin position="132"/>
        <end position="160"/>
    </location>
</feature>
<accession>F4WB61</accession>
<dbReference type="Proteomes" id="UP000007755">
    <property type="component" value="Unassembled WGS sequence"/>
</dbReference>
<evidence type="ECO:0000313" key="2">
    <source>
        <dbReference type="EMBL" id="EGI68568.1"/>
    </source>
</evidence>
<dbReference type="InParanoid" id="F4WB61"/>
<reference evidence="2" key="1">
    <citation type="submission" date="2011-02" db="EMBL/GenBank/DDBJ databases">
        <title>The genome of the leaf-cutting ant Acromyrmex echinatior suggests key adaptations to social evolution and fungus farming.</title>
        <authorList>
            <person name="Nygaard S."/>
            <person name="Zhang G."/>
        </authorList>
    </citation>
    <scope>NUCLEOTIDE SEQUENCE</scope>
</reference>
<dbReference type="EMBL" id="GL888057">
    <property type="protein sequence ID" value="EGI68568.1"/>
    <property type="molecule type" value="Genomic_DNA"/>
</dbReference>
<gene>
    <name evidence="2" type="ORF">G5I_02762</name>
</gene>
<evidence type="ECO:0000256" key="1">
    <source>
        <dbReference type="SAM" id="MobiDB-lite"/>
    </source>
</evidence>
<protein>
    <submittedName>
        <fullName evidence="2">Uncharacterized protein</fullName>
    </submittedName>
</protein>
<name>F4WB61_ACREC</name>
<evidence type="ECO:0000313" key="3">
    <source>
        <dbReference type="Proteomes" id="UP000007755"/>
    </source>
</evidence>
<proteinExistence type="predicted"/>
<feature type="compositionally biased region" description="Basic and acidic residues" evidence="1">
    <location>
        <begin position="142"/>
        <end position="155"/>
    </location>
</feature>
<dbReference type="AlphaFoldDB" id="F4WB61"/>
<sequence>MLKGVLNKLLHCSSMKKVDERASLNLIAIINRQRATPVILTVMILPGETCADGEVNVNWMCVAVAFRAILLTQLSISVMHFRVAPAKRKISSGVARMSGLTYERDEEDAQGSSSTRDLRRVEDRETLFLTIHMRDPSSPAKSTRDESSEEEERRTGTATWQVSHGRTLIEKKEDMRERKKSRGRKKQGLVGRLRGMAQEILGFHFILQLIQENRHAIYSFTFLYEKLFYRVMIGITHYLPSHGYTLTWWEGSVPRGYLHEKNDFSQISKNFRICLNSACDYSVFASVLRECPVREDVNHILRGGGGLEETSGTGGATLRIIIRCRYNSTVAHRVERHGHFCVCSRQSRGTRLSAANEHRANVIPQSRDNAKRAQSACDDMYRCKHRSSVGGEMLHAAAPTKIRSISQFSSGYDVKPPWPPESGMLPYNLVLMNQ</sequence>
<organism evidence="3">
    <name type="scientific">Acromyrmex echinatior</name>
    <name type="common">Panamanian leafcutter ant</name>
    <name type="synonym">Acromyrmex octospinosus echinatior</name>
    <dbReference type="NCBI Taxonomy" id="103372"/>
    <lineage>
        <taxon>Eukaryota</taxon>
        <taxon>Metazoa</taxon>
        <taxon>Ecdysozoa</taxon>
        <taxon>Arthropoda</taxon>
        <taxon>Hexapoda</taxon>
        <taxon>Insecta</taxon>
        <taxon>Pterygota</taxon>
        <taxon>Neoptera</taxon>
        <taxon>Endopterygota</taxon>
        <taxon>Hymenoptera</taxon>
        <taxon>Apocrita</taxon>
        <taxon>Aculeata</taxon>
        <taxon>Formicoidea</taxon>
        <taxon>Formicidae</taxon>
        <taxon>Myrmicinae</taxon>
        <taxon>Acromyrmex</taxon>
    </lineage>
</organism>